<dbReference type="SUPFAM" id="SSF51735">
    <property type="entry name" value="NAD(P)-binding Rossmann-fold domains"/>
    <property type="match status" value="1"/>
</dbReference>
<sequence>MTQEIQGKALITGASSGIGAIYADRLARRGYDLLLVARNETRLGQLAKRISEHTGRKVDTLTADLNDMSDLRRVEMVLHDDDRITMLVNNAGVGASSPLLASDVDAMERMISLNVTALTRLTYAAVPRFVARGSGTIINIASVVAVAPQVLNGVYGATKAFVVAFSQSLIAELKDKNIRTQAVLPGATATAFWEKAGTPLEHLPSEIVMSGEDMVDAALAGLDLGEHITIPSLPDAGDWEAYEAARQRLMPNLSLSSPATRYRRLPAVTQGAPNSVRVAALKSQSTHL</sequence>
<protein>
    <recommendedName>
        <fullName evidence="6">SDR family oxidoreductase</fullName>
    </recommendedName>
</protein>
<evidence type="ECO:0000313" key="5">
    <source>
        <dbReference type="Proteomes" id="UP000585507"/>
    </source>
</evidence>
<dbReference type="PIRSF" id="PIRSF000126">
    <property type="entry name" value="11-beta-HSD1"/>
    <property type="match status" value="1"/>
</dbReference>
<dbReference type="InterPro" id="IPR036291">
    <property type="entry name" value="NAD(P)-bd_dom_sf"/>
</dbReference>
<dbReference type="EMBL" id="JACHBK010000005">
    <property type="protein sequence ID" value="MBB5535925.1"/>
    <property type="molecule type" value="Genomic_DNA"/>
</dbReference>
<dbReference type="PANTHER" id="PTHR42901">
    <property type="entry name" value="ALCOHOL DEHYDROGENASE"/>
    <property type="match status" value="1"/>
</dbReference>
<evidence type="ECO:0000256" key="2">
    <source>
        <dbReference type="ARBA" id="ARBA00023002"/>
    </source>
</evidence>
<name>A0A7W8X758_9HYPH</name>
<dbReference type="AlphaFoldDB" id="A0A7W8X758"/>
<accession>A0A7W8X758</accession>
<evidence type="ECO:0008006" key="6">
    <source>
        <dbReference type="Google" id="ProtNLM"/>
    </source>
</evidence>
<evidence type="ECO:0000313" key="4">
    <source>
        <dbReference type="EMBL" id="MBB5535925.1"/>
    </source>
</evidence>
<evidence type="ECO:0000256" key="3">
    <source>
        <dbReference type="RuleBase" id="RU000363"/>
    </source>
</evidence>
<dbReference type="PRINTS" id="PR00080">
    <property type="entry name" value="SDRFAMILY"/>
</dbReference>
<dbReference type="PANTHER" id="PTHR42901:SF1">
    <property type="entry name" value="ALCOHOL DEHYDROGENASE"/>
    <property type="match status" value="1"/>
</dbReference>
<comment type="caution">
    <text evidence="4">The sequence shown here is derived from an EMBL/GenBank/DDBJ whole genome shotgun (WGS) entry which is preliminary data.</text>
</comment>
<evidence type="ECO:0000256" key="1">
    <source>
        <dbReference type="ARBA" id="ARBA00006484"/>
    </source>
</evidence>
<dbReference type="Proteomes" id="UP000585507">
    <property type="component" value="Unassembled WGS sequence"/>
</dbReference>
<dbReference type="Gene3D" id="3.40.50.720">
    <property type="entry name" value="NAD(P)-binding Rossmann-like Domain"/>
    <property type="match status" value="1"/>
</dbReference>
<dbReference type="Pfam" id="PF00106">
    <property type="entry name" value="adh_short"/>
    <property type="match status" value="1"/>
</dbReference>
<dbReference type="PRINTS" id="PR00081">
    <property type="entry name" value="GDHRDH"/>
</dbReference>
<keyword evidence="2" id="KW-0560">Oxidoreductase</keyword>
<dbReference type="CDD" id="cd05233">
    <property type="entry name" value="SDR_c"/>
    <property type="match status" value="1"/>
</dbReference>
<reference evidence="4 5" key="1">
    <citation type="submission" date="2020-08" db="EMBL/GenBank/DDBJ databases">
        <title>Genomic Encyclopedia of Type Strains, Phase IV (KMG-V): Genome sequencing to study the core and pangenomes of soil and plant-associated prokaryotes.</title>
        <authorList>
            <person name="Whitman W."/>
        </authorList>
    </citation>
    <scope>NUCLEOTIDE SEQUENCE [LARGE SCALE GENOMIC DNA]</scope>
    <source>
        <strain evidence="4 5">SEMIA 4084</strain>
    </source>
</reference>
<dbReference type="RefSeq" id="WP_018324948.1">
    <property type="nucleotide sequence ID" value="NZ_JACHBK010000005.1"/>
</dbReference>
<dbReference type="GO" id="GO:0016491">
    <property type="term" value="F:oxidoreductase activity"/>
    <property type="evidence" value="ECO:0007669"/>
    <property type="project" value="UniProtKB-KW"/>
</dbReference>
<organism evidence="4 5">
    <name type="scientific">Rhizobium giardinii</name>
    <dbReference type="NCBI Taxonomy" id="56731"/>
    <lineage>
        <taxon>Bacteria</taxon>
        <taxon>Pseudomonadati</taxon>
        <taxon>Pseudomonadota</taxon>
        <taxon>Alphaproteobacteria</taxon>
        <taxon>Hyphomicrobiales</taxon>
        <taxon>Rhizobiaceae</taxon>
        <taxon>Rhizobium/Agrobacterium group</taxon>
        <taxon>Rhizobium</taxon>
    </lineage>
</organism>
<proteinExistence type="inferred from homology"/>
<dbReference type="InterPro" id="IPR002347">
    <property type="entry name" value="SDR_fam"/>
</dbReference>
<keyword evidence="5" id="KW-1185">Reference proteome</keyword>
<gene>
    <name evidence="4" type="ORF">GGD55_002629</name>
</gene>
<comment type="similarity">
    <text evidence="1 3">Belongs to the short-chain dehydrogenases/reductases (SDR) family.</text>
</comment>